<dbReference type="Pfam" id="PF00059">
    <property type="entry name" value="Lectin_C"/>
    <property type="match status" value="1"/>
</dbReference>
<dbReference type="InterPro" id="IPR008160">
    <property type="entry name" value="Collagen"/>
</dbReference>
<dbReference type="AlphaFoldDB" id="A0AAV2ZUV5"/>
<keyword evidence="8" id="KW-0176">Collagen</keyword>
<feature type="domain" description="C-type lectin" evidence="11">
    <location>
        <begin position="120"/>
        <end position="233"/>
    </location>
</feature>
<dbReference type="PANTHER" id="PTHR22799">
    <property type="entry name" value="TETRANECTIN-RELATED"/>
    <property type="match status" value="1"/>
</dbReference>
<keyword evidence="7" id="KW-0106">Calcium</keyword>
<feature type="signal peptide" evidence="10">
    <location>
        <begin position="1"/>
        <end position="24"/>
    </location>
</feature>
<comment type="similarity">
    <text evidence="2">Belongs to the SFTPD family.</text>
</comment>
<evidence type="ECO:0000256" key="6">
    <source>
        <dbReference type="ARBA" id="ARBA00022734"/>
    </source>
</evidence>
<keyword evidence="6" id="KW-0430">Lectin</keyword>
<dbReference type="EMBL" id="DYDO01000012">
    <property type="protein sequence ID" value="DBA15420.1"/>
    <property type="molecule type" value="Genomic_DNA"/>
</dbReference>
<dbReference type="InterPro" id="IPR015097">
    <property type="entry name" value="Surfac_D-trimer"/>
</dbReference>
<evidence type="ECO:0000256" key="2">
    <source>
        <dbReference type="ARBA" id="ARBA00007899"/>
    </source>
</evidence>
<evidence type="ECO:0000256" key="3">
    <source>
        <dbReference type="ARBA" id="ARBA00011267"/>
    </source>
</evidence>
<keyword evidence="5 10" id="KW-0732">Signal</keyword>
<dbReference type="PANTHER" id="PTHR22799:SF1">
    <property type="entry name" value="C-TYPE LECTIN DOMAIN FAMILY 11 MEMBER A"/>
    <property type="match status" value="1"/>
</dbReference>
<dbReference type="SMART" id="SM00034">
    <property type="entry name" value="CLECT"/>
    <property type="match status" value="1"/>
</dbReference>
<proteinExistence type="inferred from homology"/>
<dbReference type="InterPro" id="IPR016186">
    <property type="entry name" value="C-type_lectin-like/link_sf"/>
</dbReference>
<comment type="subcellular location">
    <subcellularLocation>
        <location evidence="1">Secreted</location>
    </subcellularLocation>
</comment>
<dbReference type="GO" id="GO:0001503">
    <property type="term" value="P:ossification"/>
    <property type="evidence" value="ECO:0007669"/>
    <property type="project" value="TreeGrafter"/>
</dbReference>
<evidence type="ECO:0000256" key="8">
    <source>
        <dbReference type="ARBA" id="ARBA00023119"/>
    </source>
</evidence>
<protein>
    <recommendedName>
        <fullName evidence="11">C-type lectin domain-containing protein</fullName>
    </recommendedName>
</protein>
<evidence type="ECO:0000256" key="4">
    <source>
        <dbReference type="ARBA" id="ARBA00022525"/>
    </source>
</evidence>
<name>A0AAV2ZUV5_PYXAD</name>
<comment type="caution">
    <text evidence="12">The sequence shown here is derived from an EMBL/GenBank/DDBJ whole genome shotgun (WGS) entry which is preliminary data.</text>
</comment>
<dbReference type="SUPFAM" id="SSF56436">
    <property type="entry name" value="C-type lectin-like"/>
    <property type="match status" value="1"/>
</dbReference>
<dbReference type="Proteomes" id="UP001181693">
    <property type="component" value="Unassembled WGS sequence"/>
</dbReference>
<keyword evidence="13" id="KW-1185">Reference proteome</keyword>
<dbReference type="Gene3D" id="3.10.100.10">
    <property type="entry name" value="Mannose-Binding Protein A, subunit A"/>
    <property type="match status" value="1"/>
</dbReference>
<dbReference type="Pfam" id="PF01391">
    <property type="entry name" value="Collagen"/>
    <property type="match status" value="1"/>
</dbReference>
<accession>A0AAV2ZUV5</accession>
<evidence type="ECO:0000256" key="10">
    <source>
        <dbReference type="SAM" id="SignalP"/>
    </source>
</evidence>
<gene>
    <name evidence="12" type="ORF">GDO54_004634</name>
</gene>
<dbReference type="GO" id="GO:0005581">
    <property type="term" value="C:collagen trimer"/>
    <property type="evidence" value="ECO:0007669"/>
    <property type="project" value="UniProtKB-KW"/>
</dbReference>
<evidence type="ECO:0000256" key="7">
    <source>
        <dbReference type="ARBA" id="ARBA00022837"/>
    </source>
</evidence>
<feature type="chain" id="PRO_5043999527" description="C-type lectin domain-containing protein" evidence="10">
    <location>
        <begin position="25"/>
        <end position="235"/>
    </location>
</feature>
<dbReference type="Pfam" id="PF09006">
    <property type="entry name" value="Surfac_D-trimer"/>
    <property type="match status" value="1"/>
</dbReference>
<evidence type="ECO:0000259" key="11">
    <source>
        <dbReference type="PROSITE" id="PS50041"/>
    </source>
</evidence>
<reference evidence="12" key="1">
    <citation type="thesis" date="2020" institute="ProQuest LLC" country="789 East Eisenhower Parkway, Ann Arbor, MI, USA">
        <title>Comparative Genomics and Chromosome Evolution.</title>
        <authorList>
            <person name="Mudd A.B."/>
        </authorList>
    </citation>
    <scope>NUCLEOTIDE SEQUENCE</scope>
    <source>
        <strain evidence="12">1538</strain>
        <tissue evidence="12">Blood</tissue>
    </source>
</reference>
<evidence type="ECO:0000256" key="9">
    <source>
        <dbReference type="SAM" id="MobiDB-lite"/>
    </source>
</evidence>
<dbReference type="InterPro" id="IPR016187">
    <property type="entry name" value="CTDL_fold"/>
</dbReference>
<evidence type="ECO:0000313" key="13">
    <source>
        <dbReference type="Proteomes" id="UP001181693"/>
    </source>
</evidence>
<comment type="subunit">
    <text evidence="3">Oligomeric complex of 4 set of homotrimers.</text>
</comment>
<sequence>MALNIESLHFAVTIVFVLLSKAMSDTSPTCSVIQGLPGLNGRDGRDGVNGLKGDPGEPGPPGSRGNIGPPGKPGPIGNPGVAELTNIQRKLSFVQEQLGNLQSIMVLQKKALLFARGSSSGNKIFVTSGKQVTYDESIAICLKAGGQLATPMNPEENKAISDIVVHYNMIGLIGVTDIKTEGTFRYANGEVIKYSNWNPGEPNQAGEEDCVEIHSNGKWNDKNCKEIRLNICEFS</sequence>
<organism evidence="12 13">
    <name type="scientific">Pyxicephalus adspersus</name>
    <name type="common">African bullfrog</name>
    <dbReference type="NCBI Taxonomy" id="30357"/>
    <lineage>
        <taxon>Eukaryota</taxon>
        <taxon>Metazoa</taxon>
        <taxon>Chordata</taxon>
        <taxon>Craniata</taxon>
        <taxon>Vertebrata</taxon>
        <taxon>Euteleostomi</taxon>
        <taxon>Amphibia</taxon>
        <taxon>Batrachia</taxon>
        <taxon>Anura</taxon>
        <taxon>Neobatrachia</taxon>
        <taxon>Ranoidea</taxon>
        <taxon>Pyxicephalidae</taxon>
        <taxon>Pyxicephalinae</taxon>
        <taxon>Pyxicephalus</taxon>
    </lineage>
</organism>
<evidence type="ECO:0000256" key="5">
    <source>
        <dbReference type="ARBA" id="ARBA00022729"/>
    </source>
</evidence>
<keyword evidence="4" id="KW-0964">Secreted</keyword>
<dbReference type="GO" id="GO:0008083">
    <property type="term" value="F:growth factor activity"/>
    <property type="evidence" value="ECO:0007669"/>
    <property type="project" value="TreeGrafter"/>
</dbReference>
<feature type="region of interest" description="Disordered" evidence="9">
    <location>
        <begin position="31"/>
        <end position="80"/>
    </location>
</feature>
<dbReference type="PROSITE" id="PS50041">
    <property type="entry name" value="C_TYPE_LECTIN_2"/>
    <property type="match status" value="1"/>
</dbReference>
<dbReference type="GO" id="GO:0005615">
    <property type="term" value="C:extracellular space"/>
    <property type="evidence" value="ECO:0007669"/>
    <property type="project" value="TreeGrafter"/>
</dbReference>
<dbReference type="InterPro" id="IPR001304">
    <property type="entry name" value="C-type_lectin-like"/>
</dbReference>
<evidence type="ECO:0000256" key="1">
    <source>
        <dbReference type="ARBA" id="ARBA00004613"/>
    </source>
</evidence>
<dbReference type="GO" id="GO:0030246">
    <property type="term" value="F:carbohydrate binding"/>
    <property type="evidence" value="ECO:0007669"/>
    <property type="project" value="UniProtKB-KW"/>
</dbReference>
<evidence type="ECO:0000313" key="12">
    <source>
        <dbReference type="EMBL" id="DBA15420.1"/>
    </source>
</evidence>
<dbReference type="InterPro" id="IPR051663">
    <property type="entry name" value="CLec_Tetranectin-domain"/>
</dbReference>